<proteinExistence type="predicted"/>
<feature type="region of interest" description="Disordered" evidence="4">
    <location>
        <begin position="118"/>
        <end position="139"/>
    </location>
</feature>
<feature type="domain" description="Myb-like" evidence="5">
    <location>
        <begin position="39"/>
        <end position="89"/>
    </location>
</feature>
<reference evidence="7 8" key="1">
    <citation type="journal article" date="2023" name="Hortic Res">
        <title>Pangenome of water caltrop reveals structural variations and asymmetric subgenome divergence after allopolyploidization.</title>
        <authorList>
            <person name="Zhang X."/>
            <person name="Chen Y."/>
            <person name="Wang L."/>
            <person name="Yuan Y."/>
            <person name="Fang M."/>
            <person name="Shi L."/>
            <person name="Lu R."/>
            <person name="Comes H.P."/>
            <person name="Ma Y."/>
            <person name="Chen Y."/>
            <person name="Huang G."/>
            <person name="Zhou Y."/>
            <person name="Zheng Z."/>
            <person name="Qiu Y."/>
        </authorList>
    </citation>
    <scope>NUCLEOTIDE SEQUENCE [LARGE SCALE GENOMIC DNA]</scope>
    <source>
        <strain evidence="7">F231</strain>
    </source>
</reference>
<dbReference type="AlphaFoldDB" id="A0AAN7L4F2"/>
<evidence type="ECO:0000259" key="6">
    <source>
        <dbReference type="PROSITE" id="PS51294"/>
    </source>
</evidence>
<dbReference type="PROSITE" id="PS50090">
    <property type="entry name" value="MYB_LIKE"/>
    <property type="match status" value="1"/>
</dbReference>
<dbReference type="InterPro" id="IPR017930">
    <property type="entry name" value="Myb_dom"/>
</dbReference>
<protein>
    <submittedName>
        <fullName evidence="7">Uncharacterized protein</fullName>
    </submittedName>
</protein>
<evidence type="ECO:0000256" key="3">
    <source>
        <dbReference type="ARBA" id="ARBA00023242"/>
    </source>
</evidence>
<dbReference type="GO" id="GO:0000976">
    <property type="term" value="F:transcription cis-regulatory region binding"/>
    <property type="evidence" value="ECO:0007669"/>
    <property type="project" value="TreeGrafter"/>
</dbReference>
<sequence>MEDGRRTGSRWARWEWLPKRAGLNRCGKSCRLRWLNNMRPDIRRGNISPDEEELILRLHRLLGNRWSLIAGRLPGRTGYEIKTYWNSTFGKRVKKDSSKKLYIPEAQRHTDIGKNKLNAKLQGDDNTGIRRNPIQSSTSWEKQVSMTPAAFWASMLEYSNLMAKAQASIQRDEHENYSLGINNGEQRLHLPSDGETTVTSRNMGVESYRSRNILSSGFHRGDGTCENAIEDPLMNLDVGVDLFLKNLLNTEMLGGRDPSSLASLADLLNSEIVVDSNLSFLPSSDAPTSDLDGKN</sequence>
<dbReference type="Proteomes" id="UP001346149">
    <property type="component" value="Unassembled WGS sequence"/>
</dbReference>
<dbReference type="InterPro" id="IPR001005">
    <property type="entry name" value="SANT/Myb"/>
</dbReference>
<evidence type="ECO:0000313" key="8">
    <source>
        <dbReference type="Proteomes" id="UP001346149"/>
    </source>
</evidence>
<evidence type="ECO:0000256" key="1">
    <source>
        <dbReference type="ARBA" id="ARBA00004123"/>
    </source>
</evidence>
<evidence type="ECO:0000256" key="4">
    <source>
        <dbReference type="SAM" id="MobiDB-lite"/>
    </source>
</evidence>
<evidence type="ECO:0000259" key="5">
    <source>
        <dbReference type="PROSITE" id="PS50090"/>
    </source>
</evidence>
<dbReference type="GO" id="GO:0005634">
    <property type="term" value="C:nucleus"/>
    <property type="evidence" value="ECO:0007669"/>
    <property type="project" value="UniProtKB-SubCell"/>
</dbReference>
<organism evidence="7 8">
    <name type="scientific">Trapa natans</name>
    <name type="common">Water chestnut</name>
    <dbReference type="NCBI Taxonomy" id="22666"/>
    <lineage>
        <taxon>Eukaryota</taxon>
        <taxon>Viridiplantae</taxon>
        <taxon>Streptophyta</taxon>
        <taxon>Embryophyta</taxon>
        <taxon>Tracheophyta</taxon>
        <taxon>Spermatophyta</taxon>
        <taxon>Magnoliopsida</taxon>
        <taxon>eudicotyledons</taxon>
        <taxon>Gunneridae</taxon>
        <taxon>Pentapetalae</taxon>
        <taxon>rosids</taxon>
        <taxon>malvids</taxon>
        <taxon>Myrtales</taxon>
        <taxon>Lythraceae</taxon>
        <taxon>Trapa</taxon>
    </lineage>
</organism>
<dbReference type="InterPro" id="IPR009057">
    <property type="entry name" value="Homeodomain-like_sf"/>
</dbReference>
<dbReference type="Gene3D" id="1.10.10.60">
    <property type="entry name" value="Homeodomain-like"/>
    <property type="match status" value="1"/>
</dbReference>
<dbReference type="EMBL" id="JAXQNO010000019">
    <property type="protein sequence ID" value="KAK4774790.1"/>
    <property type="molecule type" value="Genomic_DNA"/>
</dbReference>
<comment type="subcellular location">
    <subcellularLocation>
        <location evidence="1">Nucleus</location>
    </subcellularLocation>
</comment>
<dbReference type="PANTHER" id="PTHR47998:SF74">
    <property type="entry name" value="TRANSCRIPTION FACTOR TT2"/>
    <property type="match status" value="1"/>
</dbReference>
<dbReference type="Pfam" id="PF00249">
    <property type="entry name" value="Myb_DNA-binding"/>
    <property type="match status" value="1"/>
</dbReference>
<dbReference type="InterPro" id="IPR015495">
    <property type="entry name" value="Myb_TF_plants"/>
</dbReference>
<dbReference type="GO" id="GO:0006355">
    <property type="term" value="P:regulation of DNA-templated transcription"/>
    <property type="evidence" value="ECO:0007669"/>
    <property type="project" value="TreeGrafter"/>
</dbReference>
<keyword evidence="3" id="KW-0539">Nucleus</keyword>
<evidence type="ECO:0000256" key="2">
    <source>
        <dbReference type="ARBA" id="ARBA00023125"/>
    </source>
</evidence>
<keyword evidence="2" id="KW-0238">DNA-binding</keyword>
<dbReference type="SUPFAM" id="SSF46689">
    <property type="entry name" value="Homeodomain-like"/>
    <property type="match status" value="1"/>
</dbReference>
<dbReference type="GO" id="GO:0030154">
    <property type="term" value="P:cell differentiation"/>
    <property type="evidence" value="ECO:0007669"/>
    <property type="project" value="TreeGrafter"/>
</dbReference>
<accession>A0AAN7L4F2</accession>
<dbReference type="PANTHER" id="PTHR47998">
    <property type="entry name" value="TRANSCRIPTION FACTOR MYB51-LIKE ISOFORM X1"/>
    <property type="match status" value="1"/>
</dbReference>
<gene>
    <name evidence="7" type="ORF">SAY86_009725</name>
</gene>
<dbReference type="CDD" id="cd00167">
    <property type="entry name" value="SANT"/>
    <property type="match status" value="1"/>
</dbReference>
<evidence type="ECO:0000313" key="7">
    <source>
        <dbReference type="EMBL" id="KAK4774790.1"/>
    </source>
</evidence>
<keyword evidence="8" id="KW-1185">Reference proteome</keyword>
<dbReference type="PROSITE" id="PS51294">
    <property type="entry name" value="HTH_MYB"/>
    <property type="match status" value="1"/>
</dbReference>
<feature type="domain" description="HTH myb-type" evidence="6">
    <location>
        <begin position="39"/>
        <end position="93"/>
    </location>
</feature>
<dbReference type="SMART" id="SM00717">
    <property type="entry name" value="SANT"/>
    <property type="match status" value="1"/>
</dbReference>
<comment type="caution">
    <text evidence="7">The sequence shown here is derived from an EMBL/GenBank/DDBJ whole genome shotgun (WGS) entry which is preliminary data.</text>
</comment>
<name>A0AAN7L4F2_TRANT</name>